<dbReference type="AlphaFoldDB" id="A0A0A9D953"/>
<name>A0A0A9D953_ARUDO</name>
<reference evidence="1" key="2">
    <citation type="journal article" date="2015" name="Data Brief">
        <title>Shoot transcriptome of the giant reed, Arundo donax.</title>
        <authorList>
            <person name="Barrero R.A."/>
            <person name="Guerrero F.D."/>
            <person name="Moolhuijzen P."/>
            <person name="Goolsby J.A."/>
            <person name="Tidwell J."/>
            <person name="Bellgard S.E."/>
            <person name="Bellgard M.I."/>
        </authorList>
    </citation>
    <scope>NUCLEOTIDE SEQUENCE</scope>
    <source>
        <tissue evidence="1">Shoot tissue taken approximately 20 cm above the soil surface</tissue>
    </source>
</reference>
<evidence type="ECO:0000313" key="1">
    <source>
        <dbReference type="EMBL" id="JAD80287.1"/>
    </source>
</evidence>
<sequence>MASSLVIFQSFRSLFTVSSHVKFGLPRPLLILSARFILPLCTGASGGLRCMCPNHLKRCWTSFSSIGATSTLSRISSFRTRSFLVWPHIYLSMLISVTLNC</sequence>
<protein>
    <submittedName>
        <fullName evidence="1">Uncharacterized protein</fullName>
    </submittedName>
</protein>
<proteinExistence type="predicted"/>
<accession>A0A0A9D953</accession>
<reference evidence="1" key="1">
    <citation type="submission" date="2014-09" db="EMBL/GenBank/DDBJ databases">
        <authorList>
            <person name="Magalhaes I.L.F."/>
            <person name="Oliveira U."/>
            <person name="Santos F.R."/>
            <person name="Vidigal T.H.D.A."/>
            <person name="Brescovit A.D."/>
            <person name="Santos A.J."/>
        </authorList>
    </citation>
    <scope>NUCLEOTIDE SEQUENCE</scope>
    <source>
        <tissue evidence="1">Shoot tissue taken approximately 20 cm above the soil surface</tissue>
    </source>
</reference>
<organism evidence="1">
    <name type="scientific">Arundo donax</name>
    <name type="common">Giant reed</name>
    <name type="synonym">Donax arundinaceus</name>
    <dbReference type="NCBI Taxonomy" id="35708"/>
    <lineage>
        <taxon>Eukaryota</taxon>
        <taxon>Viridiplantae</taxon>
        <taxon>Streptophyta</taxon>
        <taxon>Embryophyta</taxon>
        <taxon>Tracheophyta</taxon>
        <taxon>Spermatophyta</taxon>
        <taxon>Magnoliopsida</taxon>
        <taxon>Liliopsida</taxon>
        <taxon>Poales</taxon>
        <taxon>Poaceae</taxon>
        <taxon>PACMAD clade</taxon>
        <taxon>Arundinoideae</taxon>
        <taxon>Arundineae</taxon>
        <taxon>Arundo</taxon>
    </lineage>
</organism>
<dbReference type="EMBL" id="GBRH01217608">
    <property type="protein sequence ID" value="JAD80287.1"/>
    <property type="molecule type" value="Transcribed_RNA"/>
</dbReference>